<reference evidence="1 2" key="1">
    <citation type="submission" date="2019-02" db="EMBL/GenBank/DDBJ databases">
        <title>Deep-cultivation of Planctomycetes and their phenomic and genomic characterization uncovers novel biology.</title>
        <authorList>
            <person name="Wiegand S."/>
            <person name="Jogler M."/>
            <person name="Boedeker C."/>
            <person name="Pinto D."/>
            <person name="Vollmers J."/>
            <person name="Rivas-Marin E."/>
            <person name="Kohn T."/>
            <person name="Peeters S.H."/>
            <person name="Heuer A."/>
            <person name="Rast P."/>
            <person name="Oberbeckmann S."/>
            <person name="Bunk B."/>
            <person name="Jeske O."/>
            <person name="Meyerdierks A."/>
            <person name="Storesund J.E."/>
            <person name="Kallscheuer N."/>
            <person name="Luecker S."/>
            <person name="Lage O.M."/>
            <person name="Pohl T."/>
            <person name="Merkel B.J."/>
            <person name="Hornburger P."/>
            <person name="Mueller R.-W."/>
            <person name="Bruemmer F."/>
            <person name="Labrenz M."/>
            <person name="Spormann A.M."/>
            <person name="Op den Camp H."/>
            <person name="Overmann J."/>
            <person name="Amann R."/>
            <person name="Jetten M.S.M."/>
            <person name="Mascher T."/>
            <person name="Medema M.H."/>
            <person name="Devos D.P."/>
            <person name="Kaster A.-K."/>
            <person name="Ovreas L."/>
            <person name="Rohde M."/>
            <person name="Galperin M.Y."/>
            <person name="Jogler C."/>
        </authorList>
    </citation>
    <scope>NUCLEOTIDE SEQUENCE [LARGE SCALE GENOMIC DNA]</scope>
    <source>
        <strain evidence="1 2">ElP</strain>
    </source>
</reference>
<dbReference type="Proteomes" id="UP000317835">
    <property type="component" value="Chromosome"/>
</dbReference>
<accession>A0A518HE00</accession>
<protein>
    <submittedName>
        <fullName evidence="1">Uncharacterized protein</fullName>
    </submittedName>
</protein>
<dbReference type="EMBL" id="CP036426">
    <property type="protein sequence ID" value="QDV38936.1"/>
    <property type="molecule type" value="Genomic_DNA"/>
</dbReference>
<organism evidence="1 2">
    <name type="scientific">Tautonia plasticadhaerens</name>
    <dbReference type="NCBI Taxonomy" id="2527974"/>
    <lineage>
        <taxon>Bacteria</taxon>
        <taxon>Pseudomonadati</taxon>
        <taxon>Planctomycetota</taxon>
        <taxon>Planctomycetia</taxon>
        <taxon>Isosphaerales</taxon>
        <taxon>Isosphaeraceae</taxon>
        <taxon>Tautonia</taxon>
    </lineage>
</organism>
<name>A0A518HE00_9BACT</name>
<sequence length="78" mass="9035">MRRGPDESDFLTTPTILMDTSAERLDKKLREWSPEVAEEVRRQVDELIELADRGLLDIARSRSLEQDVLDLLDEPSPR</sequence>
<keyword evidence="2" id="KW-1185">Reference proteome</keyword>
<dbReference type="KEGG" id="tpla:ElP_68960"/>
<proteinExistence type="predicted"/>
<dbReference type="AlphaFoldDB" id="A0A518HE00"/>
<evidence type="ECO:0000313" key="2">
    <source>
        <dbReference type="Proteomes" id="UP000317835"/>
    </source>
</evidence>
<evidence type="ECO:0000313" key="1">
    <source>
        <dbReference type="EMBL" id="QDV38936.1"/>
    </source>
</evidence>
<gene>
    <name evidence="1" type="ORF">ElP_68960</name>
</gene>